<evidence type="ECO:0000256" key="1">
    <source>
        <dbReference type="ARBA" id="ARBA00004141"/>
    </source>
</evidence>
<evidence type="ECO:0000313" key="15">
    <source>
        <dbReference type="EMBL" id="AIT94861.1"/>
    </source>
</evidence>
<dbReference type="InterPro" id="IPR036512">
    <property type="entry name" value="PSII_PsbZ_sf"/>
</dbReference>
<dbReference type="InterPro" id="IPR002644">
    <property type="entry name" value="PSII_PsbZ"/>
</dbReference>
<dbReference type="GO" id="GO:0009539">
    <property type="term" value="C:photosystem II reaction center"/>
    <property type="evidence" value="ECO:0007669"/>
    <property type="project" value="InterPro"/>
</dbReference>
<keyword evidence="10 12" id="KW-0604">Photosystem II</keyword>
<dbReference type="EMBL" id="KM462878">
    <property type="protein sequence ID" value="AIT94861.1"/>
    <property type="molecule type" value="Genomic_DNA"/>
</dbReference>
<organism evidence="15">
    <name type="scientific">Choricystis parasitica</name>
    <dbReference type="NCBI Taxonomy" id="41300"/>
    <lineage>
        <taxon>Eukaryota</taxon>
        <taxon>Viridiplantae</taxon>
        <taxon>Chlorophyta</taxon>
        <taxon>core chlorophytes</taxon>
        <taxon>Trebouxiophyceae</taxon>
        <taxon>Trebouxiophyceae incertae sedis</taxon>
        <taxon>Choricystis clade</taxon>
        <taxon>Choricystis</taxon>
    </lineage>
</organism>
<keyword evidence="8 12" id="KW-0793">Thylakoid</keyword>
<sequence length="99" mass="11175">MHSSIRTHVVDSRWTDDYEDLTNIRVSQSLFFFHICFMTLIFQLTLFAFIALSFLLVVGVPVVFASPNGWTENKGTVFSGLGLWVLLVFVVGVLNSFVV</sequence>
<evidence type="ECO:0000256" key="5">
    <source>
        <dbReference type="ARBA" id="ARBA00022531"/>
    </source>
</evidence>
<evidence type="ECO:0000256" key="10">
    <source>
        <dbReference type="ARBA" id="ARBA00023276"/>
    </source>
</evidence>
<comment type="subcellular location">
    <subcellularLocation>
        <location evidence="1">Membrane</location>
        <topology evidence="1">Multi-pass membrane protein</topology>
    </subcellularLocation>
    <subcellularLocation>
        <location evidence="12">Plastid</location>
        <location evidence="12">Chloroplast thylakoid membrane</location>
        <topology evidence="12">Multi-pass membrane protein</topology>
    </subcellularLocation>
</comment>
<keyword evidence="15" id="KW-0150">Chloroplast</keyword>
<evidence type="ECO:0000256" key="4">
    <source>
        <dbReference type="ARBA" id="ARBA00022469"/>
    </source>
</evidence>
<keyword evidence="15" id="KW-0934">Plastid</keyword>
<comment type="similarity">
    <text evidence="2 12 13">Belongs to the PsbZ family.</text>
</comment>
<proteinExistence type="inferred from homology"/>
<evidence type="ECO:0000256" key="14">
    <source>
        <dbReference type="SAM" id="Phobius"/>
    </source>
</evidence>
<dbReference type="AlphaFoldDB" id="A0A097KNW5"/>
<gene>
    <name evidence="12 15" type="primary">psbZ</name>
</gene>
<keyword evidence="4 12" id="KW-0674">Reaction center</keyword>
<feature type="transmembrane region" description="Helical" evidence="14">
    <location>
        <begin position="76"/>
        <end position="98"/>
    </location>
</feature>
<evidence type="ECO:0000256" key="6">
    <source>
        <dbReference type="ARBA" id="ARBA00022692"/>
    </source>
</evidence>
<evidence type="ECO:0000256" key="2">
    <source>
        <dbReference type="ARBA" id="ARBA00008367"/>
    </source>
</evidence>
<comment type="function">
    <text evidence="13">Controls the interaction of photosystem II (PSII) cores with the light-harvesting antenna, regulates electron flow through the 2 photosystem reaction centers. PSII is a light-driven water plastoquinone oxidoreductase, using light energy to abstract electrons from H(2)O, generating a proton gradient subsequently used for ATP formation.</text>
</comment>
<dbReference type="RefSeq" id="YP_009106042.1">
    <property type="nucleotide sequence ID" value="NC_025539.1"/>
</dbReference>
<comment type="function">
    <text evidence="12">May control the interaction of photosystem II (PSII) cores with the light-harvesting antenna, regulates electron flow through the 2 photosystem reaction centers. PSII is a light-driven water plastoquinone oxidoreductase, using light energy to abstract electrons from H(2)O, generating a proton gradient subsequently used for ATP formation.</text>
</comment>
<dbReference type="GO" id="GO:0015979">
    <property type="term" value="P:photosynthesis"/>
    <property type="evidence" value="ECO:0007669"/>
    <property type="project" value="UniProtKB-UniRule"/>
</dbReference>
<keyword evidence="5 12" id="KW-0602">Photosynthesis</keyword>
<protein>
    <recommendedName>
        <fullName evidence="3 12">Photosystem II reaction center protein Z</fullName>
        <shortName evidence="12">PSII-Z</shortName>
    </recommendedName>
</protein>
<keyword evidence="7 12" id="KW-1133">Transmembrane helix</keyword>
<keyword evidence="9 12" id="KW-0472">Membrane</keyword>
<dbReference type="NCBIfam" id="TIGR03043">
    <property type="entry name" value="PS_II_psbZ"/>
    <property type="match status" value="1"/>
</dbReference>
<dbReference type="GeneID" id="22160120"/>
<dbReference type="GO" id="GO:0009535">
    <property type="term" value="C:chloroplast thylakoid membrane"/>
    <property type="evidence" value="ECO:0007669"/>
    <property type="project" value="UniProtKB-SubCell"/>
</dbReference>
<accession>A0A097KNW5</accession>
<keyword evidence="6 12" id="KW-0812">Transmembrane</keyword>
<evidence type="ECO:0000256" key="8">
    <source>
        <dbReference type="ARBA" id="ARBA00023078"/>
    </source>
</evidence>
<evidence type="ECO:0000256" key="12">
    <source>
        <dbReference type="HAMAP-Rule" id="MF_00644"/>
    </source>
</evidence>
<comment type="subunit">
    <text evidence="11 12">PSII is composed of 1 copy each of membrane proteins PsbA, PsbB, PsbC, PsbD, PsbE, PsbF, PsbH, PsbI, PsbJ, PsbK, PsbL, PsbM, PsbT, PsbY, PsbZ, Psb30/Ycf12, at least 3 peripheral proteins of the oxygen-evolving complex and a large number of cofactors. It forms dimeric complexes.</text>
</comment>
<evidence type="ECO:0000256" key="3">
    <source>
        <dbReference type="ARBA" id="ARBA00021665"/>
    </source>
</evidence>
<geneLocation type="chloroplast" evidence="15"/>
<name>A0A097KNW5_9CHLO</name>
<feature type="transmembrane region" description="Helical" evidence="14">
    <location>
        <begin position="31"/>
        <end position="64"/>
    </location>
</feature>
<dbReference type="Pfam" id="PF01737">
    <property type="entry name" value="Ycf9"/>
    <property type="match status" value="1"/>
</dbReference>
<dbReference type="Gene3D" id="1.10.287.740">
    <property type="entry name" value="Photosystem II PsbZ, reaction centre"/>
    <property type="match status" value="1"/>
</dbReference>
<evidence type="ECO:0000256" key="7">
    <source>
        <dbReference type="ARBA" id="ARBA00022989"/>
    </source>
</evidence>
<dbReference type="SUPFAM" id="SSF161055">
    <property type="entry name" value="PsbZ-like"/>
    <property type="match status" value="1"/>
</dbReference>
<dbReference type="PANTHER" id="PTHR34971">
    <property type="entry name" value="PHOTOSYSTEM II REACTION CENTER PROTEIN Z"/>
    <property type="match status" value="1"/>
</dbReference>
<dbReference type="PANTHER" id="PTHR34971:SF2">
    <property type="entry name" value="PHOTOSYSTEM II REACTION CENTER PROTEIN Z"/>
    <property type="match status" value="1"/>
</dbReference>
<evidence type="ECO:0000256" key="13">
    <source>
        <dbReference type="RuleBase" id="RU003472"/>
    </source>
</evidence>
<evidence type="ECO:0000256" key="11">
    <source>
        <dbReference type="ARBA" id="ARBA00038734"/>
    </source>
</evidence>
<evidence type="ECO:0000256" key="9">
    <source>
        <dbReference type="ARBA" id="ARBA00023136"/>
    </source>
</evidence>
<dbReference type="HAMAP" id="MF_00644">
    <property type="entry name" value="PSII_PsbZ"/>
    <property type="match status" value="1"/>
</dbReference>
<dbReference type="GO" id="GO:0042549">
    <property type="term" value="P:photosystem II stabilization"/>
    <property type="evidence" value="ECO:0007669"/>
    <property type="project" value="InterPro"/>
</dbReference>
<reference evidence="15" key="1">
    <citation type="journal article" date="2014" name="BMC Evol. Biol.">
        <title>Chloroplast phylogenomic analysis resolves deep-level relationships within the green algal class Trebouxiophyceae.</title>
        <authorList>
            <person name="Lemieux C."/>
            <person name="Otis C."/>
            <person name="Turmel M."/>
        </authorList>
    </citation>
    <scope>NUCLEOTIDE SEQUENCE</scope>
</reference>